<protein>
    <recommendedName>
        <fullName evidence="2">Protein FAM221A</fullName>
    </recommendedName>
</protein>
<dbReference type="CTD" id="340277"/>
<dbReference type="RefSeq" id="XP_017549359.1">
    <property type="nucleotide sequence ID" value="XM_017693870.2"/>
</dbReference>
<proteinExistence type="inferred from homology"/>
<organism evidence="4 5">
    <name type="scientific">Pygocentrus nattereri</name>
    <name type="common">Red-bellied piranha</name>
    <dbReference type="NCBI Taxonomy" id="42514"/>
    <lineage>
        <taxon>Eukaryota</taxon>
        <taxon>Metazoa</taxon>
        <taxon>Chordata</taxon>
        <taxon>Craniata</taxon>
        <taxon>Vertebrata</taxon>
        <taxon>Euteleostomi</taxon>
        <taxon>Actinopterygii</taxon>
        <taxon>Neopterygii</taxon>
        <taxon>Teleostei</taxon>
        <taxon>Ostariophysi</taxon>
        <taxon>Characiformes</taxon>
        <taxon>Characoidei</taxon>
        <taxon>Pygocentrus</taxon>
    </lineage>
</organism>
<dbReference type="Ensembl" id="ENSPNAT00000013036.2">
    <property type="protein sequence ID" value="ENSPNAP00000000929.1"/>
    <property type="gene ID" value="ENSPNAG00000007821.2"/>
</dbReference>
<dbReference type="AlphaFoldDB" id="A0A3B4BR67"/>
<reference evidence="4" key="3">
    <citation type="submission" date="2025-09" db="UniProtKB">
        <authorList>
            <consortium name="Ensembl"/>
        </authorList>
    </citation>
    <scope>IDENTIFICATION</scope>
</reference>
<dbReference type="PANTHER" id="PTHR31214:SF2">
    <property type="entry name" value="PROTEIN FAM221A"/>
    <property type="match status" value="1"/>
</dbReference>
<keyword evidence="5" id="KW-1185">Reference proteome</keyword>
<dbReference type="Proteomes" id="UP001501920">
    <property type="component" value="Chromosome 27"/>
</dbReference>
<evidence type="ECO:0000256" key="2">
    <source>
        <dbReference type="ARBA" id="ARBA00039630"/>
    </source>
</evidence>
<gene>
    <name evidence="4" type="primary">FAM221A</name>
</gene>
<dbReference type="Pfam" id="PF14753">
    <property type="entry name" value="FAM221"/>
    <property type="match status" value="1"/>
</dbReference>
<reference evidence="4 5" key="1">
    <citation type="submission" date="2020-10" db="EMBL/GenBank/DDBJ databases">
        <title>Pygocentrus nattereri (red-bellied piranha) genome, fPygNat1, primary haplotype.</title>
        <authorList>
            <person name="Myers G."/>
            <person name="Meyer A."/>
            <person name="Karagic N."/>
            <person name="Pippel M."/>
            <person name="Winkler S."/>
            <person name="Tracey A."/>
            <person name="Wood J."/>
            <person name="Formenti G."/>
            <person name="Howe K."/>
            <person name="Fedrigo O."/>
            <person name="Jarvis E.D."/>
        </authorList>
    </citation>
    <scope>NUCLEOTIDE SEQUENCE [LARGE SCALE GENOMIC DNA]</scope>
</reference>
<accession>A0A3B4BR67</accession>
<dbReference type="OMA" id="HDWMATE"/>
<dbReference type="GeneID" id="108425291"/>
<evidence type="ECO:0000313" key="4">
    <source>
        <dbReference type="Ensembl" id="ENSPNAP00000000929.1"/>
    </source>
</evidence>
<dbReference type="OrthoDB" id="310364at2759"/>
<evidence type="ECO:0000256" key="1">
    <source>
        <dbReference type="ARBA" id="ARBA00011026"/>
    </source>
</evidence>
<evidence type="ECO:0000256" key="3">
    <source>
        <dbReference type="SAM" id="MobiDB-lite"/>
    </source>
</evidence>
<dbReference type="GeneTree" id="ENSGT00770000120611"/>
<dbReference type="InterPro" id="IPR026755">
    <property type="entry name" value="Fam221a/b"/>
</dbReference>
<dbReference type="PANTHER" id="PTHR31214">
    <property type="entry name" value="PROTEIN FAM221A-RELATED"/>
    <property type="match status" value="1"/>
</dbReference>
<sequence length="292" mass="32465">MERIYTGKTTVDAVNAYVEYRRIVGEDDGGRLFSEAEYEEYKRRVMPARVHNRLYVSFGVPGKIDCKLVGPETPCFCSHRFKQHQTDFEELPTERPIALPCRVKGCRCGAYQYVHHVGSQAVRCCCKHSPSEHSEAADHLCKKCSTCTGFQSPYTCGCGQPGHAHVTLVESREERESRGLPVGRAVPYAAMGGLTGFSSLAEGYLRLDPSGSGLPPHDIASPARAEQRKEHKGAYGTLSETSGNRKGADENDMVSPENCYQARLRKEKKSRHEWMPKKPSGPLKVAGKRMQN</sequence>
<reference evidence="4" key="2">
    <citation type="submission" date="2025-08" db="UniProtKB">
        <authorList>
            <consortium name="Ensembl"/>
        </authorList>
    </citation>
    <scope>IDENTIFICATION</scope>
</reference>
<feature type="region of interest" description="Disordered" evidence="3">
    <location>
        <begin position="209"/>
        <end position="292"/>
    </location>
</feature>
<name>A0A3B4BR67_PYGNA</name>
<evidence type="ECO:0000313" key="5">
    <source>
        <dbReference type="Proteomes" id="UP001501920"/>
    </source>
</evidence>
<comment type="similarity">
    <text evidence="1">Belongs to the FAM221 family.</text>
</comment>